<organism evidence="2 3">
    <name type="scientific">Macrophomina phaseolina</name>
    <dbReference type="NCBI Taxonomy" id="35725"/>
    <lineage>
        <taxon>Eukaryota</taxon>
        <taxon>Fungi</taxon>
        <taxon>Dikarya</taxon>
        <taxon>Ascomycota</taxon>
        <taxon>Pezizomycotina</taxon>
        <taxon>Dothideomycetes</taxon>
        <taxon>Dothideomycetes incertae sedis</taxon>
        <taxon>Botryosphaeriales</taxon>
        <taxon>Botryosphaeriaceae</taxon>
        <taxon>Macrophomina</taxon>
    </lineage>
</organism>
<dbReference type="EMBL" id="JAGTJR010000003">
    <property type="protein sequence ID" value="KAH7062057.1"/>
    <property type="molecule type" value="Genomic_DNA"/>
</dbReference>
<dbReference type="Proteomes" id="UP000774617">
    <property type="component" value="Unassembled WGS sequence"/>
</dbReference>
<keyword evidence="1" id="KW-0732">Signal</keyword>
<comment type="caution">
    <text evidence="2">The sequence shown here is derived from an EMBL/GenBank/DDBJ whole genome shotgun (WGS) entry which is preliminary data.</text>
</comment>
<feature type="signal peptide" evidence="1">
    <location>
        <begin position="1"/>
        <end position="18"/>
    </location>
</feature>
<keyword evidence="3" id="KW-1185">Reference proteome</keyword>
<evidence type="ECO:0000256" key="1">
    <source>
        <dbReference type="SAM" id="SignalP"/>
    </source>
</evidence>
<reference evidence="2 3" key="1">
    <citation type="journal article" date="2021" name="Nat. Commun.">
        <title>Genetic determinants of endophytism in the Arabidopsis root mycobiome.</title>
        <authorList>
            <person name="Mesny F."/>
            <person name="Miyauchi S."/>
            <person name="Thiergart T."/>
            <person name="Pickel B."/>
            <person name="Atanasova L."/>
            <person name="Karlsson M."/>
            <person name="Huettel B."/>
            <person name="Barry K.W."/>
            <person name="Haridas S."/>
            <person name="Chen C."/>
            <person name="Bauer D."/>
            <person name="Andreopoulos W."/>
            <person name="Pangilinan J."/>
            <person name="LaButti K."/>
            <person name="Riley R."/>
            <person name="Lipzen A."/>
            <person name="Clum A."/>
            <person name="Drula E."/>
            <person name="Henrissat B."/>
            <person name="Kohler A."/>
            <person name="Grigoriev I.V."/>
            <person name="Martin F.M."/>
            <person name="Hacquard S."/>
        </authorList>
    </citation>
    <scope>NUCLEOTIDE SEQUENCE [LARGE SCALE GENOMIC DNA]</scope>
    <source>
        <strain evidence="2 3">MPI-SDFR-AT-0080</strain>
    </source>
</reference>
<evidence type="ECO:0000313" key="3">
    <source>
        <dbReference type="Proteomes" id="UP000774617"/>
    </source>
</evidence>
<evidence type="ECO:0000313" key="2">
    <source>
        <dbReference type="EMBL" id="KAH7062057.1"/>
    </source>
</evidence>
<gene>
    <name evidence="2" type="ORF">B0J12DRAFT_224591</name>
</gene>
<protein>
    <recommendedName>
        <fullName evidence="4">Secreted protein</fullName>
    </recommendedName>
</protein>
<evidence type="ECO:0008006" key="4">
    <source>
        <dbReference type="Google" id="ProtNLM"/>
    </source>
</evidence>
<proteinExistence type="predicted"/>
<accession>A0ABQ8GPF1</accession>
<name>A0ABQ8GPF1_9PEZI</name>
<sequence length="175" mass="19589">MSHGLLLLAISCPPTVCPRRGCRRLCLSDPALSPAPVTSHSSRPSRFCYKLPFRPTCQVCGAEAFDHSASAINGHQGRGTSPRKRSKSICYMSSWPFQTRRFGRWRAFGTCMSRPRAYAEETPELRMSRRLHIGNQHKRMTGVGVCRRKENEQQRVSSSPSAAFVGSFVAPLPFF</sequence>
<feature type="chain" id="PRO_5045042244" description="Secreted protein" evidence="1">
    <location>
        <begin position="19"/>
        <end position="175"/>
    </location>
</feature>